<comment type="catalytic activity">
    <reaction evidence="1">
        <text>a myo-inositol phosphate + H2O = myo-inositol + phosphate</text>
        <dbReference type="Rhea" id="RHEA:24056"/>
        <dbReference type="ChEBI" id="CHEBI:15377"/>
        <dbReference type="ChEBI" id="CHEBI:17268"/>
        <dbReference type="ChEBI" id="CHEBI:43474"/>
        <dbReference type="ChEBI" id="CHEBI:84139"/>
        <dbReference type="EC" id="3.1.3.25"/>
    </reaction>
</comment>
<evidence type="ECO:0000256" key="4">
    <source>
        <dbReference type="ARBA" id="ARBA00022801"/>
    </source>
</evidence>
<dbReference type="EC" id="3.1.3.25" evidence="2"/>
<dbReference type="GO" id="GO:0006020">
    <property type="term" value="P:inositol metabolic process"/>
    <property type="evidence" value="ECO:0007669"/>
    <property type="project" value="TreeGrafter"/>
</dbReference>
<accession>A0A0S4QW19</accession>
<dbReference type="EMBL" id="FAOZ01000031">
    <property type="protein sequence ID" value="CUU59725.1"/>
    <property type="molecule type" value="Genomic_DNA"/>
</dbReference>
<dbReference type="AlphaFoldDB" id="A0A0S4QW19"/>
<dbReference type="Proteomes" id="UP000198802">
    <property type="component" value="Unassembled WGS sequence"/>
</dbReference>
<keyword evidence="5 6" id="KW-0460">Magnesium</keyword>
<organism evidence="7 8">
    <name type="scientific">Parafrankia irregularis</name>
    <dbReference type="NCBI Taxonomy" id="795642"/>
    <lineage>
        <taxon>Bacteria</taxon>
        <taxon>Bacillati</taxon>
        <taxon>Actinomycetota</taxon>
        <taxon>Actinomycetes</taxon>
        <taxon>Frankiales</taxon>
        <taxon>Frankiaceae</taxon>
        <taxon>Parafrankia</taxon>
    </lineage>
</organism>
<dbReference type="GO" id="GO:0046872">
    <property type="term" value="F:metal ion binding"/>
    <property type="evidence" value="ECO:0007669"/>
    <property type="project" value="UniProtKB-KW"/>
</dbReference>
<dbReference type="Pfam" id="PF00459">
    <property type="entry name" value="Inositol_P"/>
    <property type="match status" value="1"/>
</dbReference>
<keyword evidence="8" id="KW-1185">Reference proteome</keyword>
<evidence type="ECO:0000256" key="2">
    <source>
        <dbReference type="ARBA" id="ARBA00013106"/>
    </source>
</evidence>
<feature type="binding site" evidence="6">
    <location>
        <position position="227"/>
    </location>
    <ligand>
        <name>Mg(2+)</name>
        <dbReference type="ChEBI" id="CHEBI:18420"/>
        <label>1</label>
        <note>catalytic</note>
    </ligand>
</feature>
<name>A0A0S4QW19_9ACTN</name>
<dbReference type="SUPFAM" id="SSF56655">
    <property type="entry name" value="Carbohydrate phosphatase"/>
    <property type="match status" value="1"/>
</dbReference>
<feature type="binding site" evidence="6">
    <location>
        <position position="99"/>
    </location>
    <ligand>
        <name>Mg(2+)</name>
        <dbReference type="ChEBI" id="CHEBI:18420"/>
        <label>1</label>
        <note>catalytic</note>
    </ligand>
</feature>
<feature type="binding site" evidence="6">
    <location>
        <position position="96"/>
    </location>
    <ligand>
        <name>Mg(2+)</name>
        <dbReference type="ChEBI" id="CHEBI:18420"/>
        <label>1</label>
        <note>catalytic</note>
    </ligand>
</feature>
<dbReference type="Gene3D" id="3.30.540.10">
    <property type="entry name" value="Fructose-1,6-Bisphosphatase, subunit A, domain 1"/>
    <property type="match status" value="1"/>
</dbReference>
<dbReference type="PANTHER" id="PTHR20854">
    <property type="entry name" value="INOSITOL MONOPHOSPHATASE"/>
    <property type="match status" value="1"/>
</dbReference>
<dbReference type="PANTHER" id="PTHR20854:SF4">
    <property type="entry name" value="INOSITOL-1-MONOPHOSPHATASE-RELATED"/>
    <property type="match status" value="1"/>
</dbReference>
<gene>
    <name evidence="7" type="ORF">Ga0074812_13123</name>
</gene>
<protein>
    <recommendedName>
        <fullName evidence="2">inositol-phosphate phosphatase</fullName>
        <ecNumber evidence="2">3.1.3.25</ecNumber>
    </recommendedName>
</protein>
<dbReference type="GO" id="GO:0046854">
    <property type="term" value="P:phosphatidylinositol phosphate biosynthetic process"/>
    <property type="evidence" value="ECO:0007669"/>
    <property type="project" value="InterPro"/>
</dbReference>
<dbReference type="PROSITE" id="PS00629">
    <property type="entry name" value="IMP_1"/>
    <property type="match status" value="1"/>
</dbReference>
<dbReference type="InterPro" id="IPR020583">
    <property type="entry name" value="Inositol_monoP_metal-BS"/>
</dbReference>
<evidence type="ECO:0000256" key="5">
    <source>
        <dbReference type="ARBA" id="ARBA00022842"/>
    </source>
</evidence>
<proteinExistence type="predicted"/>
<dbReference type="PRINTS" id="PR00377">
    <property type="entry name" value="IMPHPHTASES"/>
</dbReference>
<dbReference type="GO" id="GO:0007165">
    <property type="term" value="P:signal transduction"/>
    <property type="evidence" value="ECO:0007669"/>
    <property type="project" value="TreeGrafter"/>
</dbReference>
<dbReference type="InterPro" id="IPR020550">
    <property type="entry name" value="Inositol_monophosphatase_CS"/>
</dbReference>
<evidence type="ECO:0000313" key="7">
    <source>
        <dbReference type="EMBL" id="CUU59725.1"/>
    </source>
</evidence>
<evidence type="ECO:0000256" key="1">
    <source>
        <dbReference type="ARBA" id="ARBA00001033"/>
    </source>
</evidence>
<evidence type="ECO:0000256" key="3">
    <source>
        <dbReference type="ARBA" id="ARBA00022723"/>
    </source>
</evidence>
<dbReference type="InterPro" id="IPR000760">
    <property type="entry name" value="Inositol_monophosphatase-like"/>
</dbReference>
<keyword evidence="3 6" id="KW-0479">Metal-binding</keyword>
<sequence length="282" mass="29995">MHLPFILRTDRILVTDLGTLLHLAHEAVDVARRIADKMPAGRVERKGDRDYASQVDLAVERTVRAFLADRTSGIAFLGEEDGLSGIAEGGLSWILDPLDGTSNFVHGLPLYGISLGLVRDTTPILGVIDFPRFDERFSAAEGHGAFLGKQPITCSATETLRDAIVSIGDYAVGDDAAASNHDRLSLTRSLAESVERVRMLGSAAIDLAWVACGRTDACITLSNNPWDMAAGVVLVREAGGHVVDLDGSQHTTKSAATIAAPPSLIADVLNRARYATDPGESP</sequence>
<dbReference type="CDD" id="cd01637">
    <property type="entry name" value="IMPase_like"/>
    <property type="match status" value="1"/>
</dbReference>
<dbReference type="GO" id="GO:0008934">
    <property type="term" value="F:inositol monophosphate 1-phosphatase activity"/>
    <property type="evidence" value="ECO:0007669"/>
    <property type="project" value="TreeGrafter"/>
</dbReference>
<feature type="binding site" evidence="6">
    <location>
        <position position="98"/>
    </location>
    <ligand>
        <name>Mg(2+)</name>
        <dbReference type="ChEBI" id="CHEBI:18420"/>
        <label>1</label>
        <note>catalytic</note>
    </ligand>
</feature>
<dbReference type="Gene3D" id="3.40.190.80">
    <property type="match status" value="1"/>
</dbReference>
<evidence type="ECO:0000256" key="6">
    <source>
        <dbReference type="PIRSR" id="PIRSR600760-2"/>
    </source>
</evidence>
<feature type="binding site" evidence="6">
    <location>
        <position position="79"/>
    </location>
    <ligand>
        <name>Mg(2+)</name>
        <dbReference type="ChEBI" id="CHEBI:18420"/>
        <label>1</label>
        <note>catalytic</note>
    </ligand>
</feature>
<keyword evidence="4" id="KW-0378">Hydrolase</keyword>
<comment type="cofactor">
    <cofactor evidence="6">
        <name>Mg(2+)</name>
        <dbReference type="ChEBI" id="CHEBI:18420"/>
    </cofactor>
</comment>
<reference evidence="8" key="1">
    <citation type="submission" date="2015-11" db="EMBL/GenBank/DDBJ databases">
        <authorList>
            <person name="Varghese N."/>
        </authorList>
    </citation>
    <scope>NUCLEOTIDE SEQUENCE [LARGE SCALE GENOMIC DNA]</scope>
    <source>
        <strain evidence="8">DSM 45899</strain>
    </source>
</reference>
<evidence type="ECO:0000313" key="8">
    <source>
        <dbReference type="Proteomes" id="UP000198802"/>
    </source>
</evidence>
<dbReference type="PROSITE" id="PS00630">
    <property type="entry name" value="IMP_2"/>
    <property type="match status" value="1"/>
</dbReference>